<feature type="region of interest" description="Disordered" evidence="2">
    <location>
        <begin position="662"/>
        <end position="691"/>
    </location>
</feature>
<evidence type="ECO:0000313" key="3">
    <source>
        <dbReference type="EMBL" id="CAK7231192.1"/>
    </source>
</evidence>
<protein>
    <recommendedName>
        <fullName evidence="5">L-ornithine N(5)-oxygenase</fullName>
    </recommendedName>
</protein>
<dbReference type="CDD" id="cd14688">
    <property type="entry name" value="bZIP_YAP"/>
    <property type="match status" value="1"/>
</dbReference>
<dbReference type="Gene3D" id="3.50.50.60">
    <property type="entry name" value="FAD/NAD(P)-binding domain"/>
    <property type="match status" value="2"/>
</dbReference>
<reference evidence="3 4" key="1">
    <citation type="submission" date="2024-01" db="EMBL/GenBank/DDBJ databases">
        <authorList>
            <person name="Allen C."/>
            <person name="Tagirdzhanova G."/>
        </authorList>
    </citation>
    <scope>NUCLEOTIDE SEQUENCE [LARGE SCALE GENOMIC DNA]</scope>
</reference>
<proteinExistence type="inferred from homology"/>
<dbReference type="InterPro" id="IPR036188">
    <property type="entry name" value="FAD/NAD-bd_sf"/>
</dbReference>
<gene>
    <name evidence="3" type="ORF">SCUCBS95973_007828</name>
</gene>
<sequence length="691" mass="77225">MGSAVENFPATAPAAGDILPVPREPEVVGISDAREPQVHPALAARIAARYTPKQETWREDRPVKIIVVGAGIGGTTTAVLLSQKVPNSTITVYDRLDNIGGTWAANVYPGARCDVPSHVYQLSFEPNLDWTEYYPKGAEIQQYYERVVAKFGLTDSFRLRHKVLRATWLPEAAQWALEVQNLETRQVFVDTADFFVSSQGRISEPKFPDIPGLADGVFRGRVVHSALWPSDLEYQGRRIAVIGAGASGQQVVCNMLKPAGHVDHYVRTKTWITASLLGDYVESTADAPGGHVYTDEEKRAFHEEPGAYVEFRRDLELRMQRSRRKGASTIGHPDNEQLREKILERILERLDGDEEWLRRITPDYVVGCKRPTPAPGYIEALKTPALSYITEKIVRVDETGLITADNTHRPADIIVAATGFENGYTSRFPVIGADGVDLRDKWGLDSPVGYPESYLGVMAPGYPNYFTVLQAQANAAGGSVPLQAEIAATYIGKLIRKVQSQSYRALEPKQEAADEFNNLIDNYFENKTILGECRSWTKIGFGKGRVVLAWPGSFHHRVRALREPRWEDFNFVRRPGAELNRFEYFGNGLTDLDETGDDIRLTDYLREYSCSSRNATSADVSKDKRRSQVLQAQRTHCQRTQTYIKMLEREVLRLRDSEKTALDRAERLQKQDGSSTGGSRDSGAAAATQRV</sequence>
<name>A0ABP0CGI4_9PEZI</name>
<evidence type="ECO:0008006" key="5">
    <source>
        <dbReference type="Google" id="ProtNLM"/>
    </source>
</evidence>
<keyword evidence="4" id="KW-1185">Reference proteome</keyword>
<evidence type="ECO:0000256" key="2">
    <source>
        <dbReference type="SAM" id="MobiDB-lite"/>
    </source>
</evidence>
<dbReference type="Proteomes" id="UP001642405">
    <property type="component" value="Unassembled WGS sequence"/>
</dbReference>
<comment type="caution">
    <text evidence="3">The sequence shown here is derived from an EMBL/GenBank/DDBJ whole genome shotgun (WGS) entry which is preliminary data.</text>
</comment>
<organism evidence="3 4">
    <name type="scientific">Sporothrix curviconia</name>
    <dbReference type="NCBI Taxonomy" id="1260050"/>
    <lineage>
        <taxon>Eukaryota</taxon>
        <taxon>Fungi</taxon>
        <taxon>Dikarya</taxon>
        <taxon>Ascomycota</taxon>
        <taxon>Pezizomycotina</taxon>
        <taxon>Sordariomycetes</taxon>
        <taxon>Sordariomycetidae</taxon>
        <taxon>Ophiostomatales</taxon>
        <taxon>Ophiostomataceae</taxon>
        <taxon>Sporothrix</taxon>
    </lineage>
</organism>
<dbReference type="EMBL" id="CAWUHB010000057">
    <property type="protein sequence ID" value="CAK7231192.1"/>
    <property type="molecule type" value="Genomic_DNA"/>
</dbReference>
<evidence type="ECO:0000256" key="1">
    <source>
        <dbReference type="ARBA" id="ARBA00010139"/>
    </source>
</evidence>
<feature type="compositionally biased region" description="Low complexity" evidence="2">
    <location>
        <begin position="672"/>
        <end position="691"/>
    </location>
</feature>
<evidence type="ECO:0000313" key="4">
    <source>
        <dbReference type="Proteomes" id="UP001642405"/>
    </source>
</evidence>
<comment type="similarity">
    <text evidence="1">Belongs to the FAD-binding monooxygenase family.</text>
</comment>
<accession>A0ABP0CGI4</accession>
<dbReference type="InterPro" id="IPR051209">
    <property type="entry name" value="FAD-bind_Monooxygenase_sf"/>
</dbReference>
<dbReference type="Pfam" id="PF13450">
    <property type="entry name" value="NAD_binding_8"/>
    <property type="match status" value="1"/>
</dbReference>
<dbReference type="PANTHER" id="PTHR42877">
    <property type="entry name" value="L-ORNITHINE N(5)-MONOOXYGENASE-RELATED"/>
    <property type="match status" value="1"/>
</dbReference>
<dbReference type="PANTHER" id="PTHR42877:SF6">
    <property type="entry name" value="MONOOXYGENASE, PUTATIVE (AFU_ORTHOLOGUE AFUA_3G15050)-RELATED"/>
    <property type="match status" value="1"/>
</dbReference>
<dbReference type="SUPFAM" id="SSF51905">
    <property type="entry name" value="FAD/NAD(P)-binding domain"/>
    <property type="match status" value="2"/>
</dbReference>